<dbReference type="AlphaFoldDB" id="A0A8J3B330"/>
<reference evidence="3" key="1">
    <citation type="journal article" date="2014" name="Int. J. Syst. Evol. Microbiol.">
        <title>Complete genome sequence of Corynebacterium casei LMG S-19264T (=DSM 44701T), isolated from a smear-ripened cheese.</title>
        <authorList>
            <consortium name="US DOE Joint Genome Institute (JGI-PGF)"/>
            <person name="Walter F."/>
            <person name="Albersmeier A."/>
            <person name="Kalinowski J."/>
            <person name="Ruckert C."/>
        </authorList>
    </citation>
    <scope>NUCLEOTIDE SEQUENCE</scope>
    <source>
        <strain evidence="3">CCM 7664</strain>
    </source>
</reference>
<feature type="signal peptide" evidence="2">
    <location>
        <begin position="1"/>
        <end position="24"/>
    </location>
</feature>
<dbReference type="EMBL" id="BMDP01000002">
    <property type="protein sequence ID" value="GGI54060.1"/>
    <property type="molecule type" value="Genomic_DNA"/>
</dbReference>
<sequence length="98" mass="11119">MKKILGISAGILAGALLLSAPAMARVNVDVHLGAPVYVGPAPVYVAPRPVYVAPRPMPVYVHPHRYYHHKRYIRPRGDYDRDGVPNRFDRRPTNPYRY</sequence>
<dbReference type="RefSeq" id="WP_188420158.1">
    <property type="nucleotide sequence ID" value="NZ_BMDP01000002.1"/>
</dbReference>
<evidence type="ECO:0000256" key="2">
    <source>
        <dbReference type="SAM" id="SignalP"/>
    </source>
</evidence>
<keyword evidence="2" id="KW-0732">Signal</keyword>
<comment type="caution">
    <text evidence="3">The sequence shown here is derived from an EMBL/GenBank/DDBJ whole genome shotgun (WGS) entry which is preliminary data.</text>
</comment>
<accession>A0A8J3B330</accession>
<dbReference type="Proteomes" id="UP000627205">
    <property type="component" value="Unassembled WGS sequence"/>
</dbReference>
<feature type="chain" id="PRO_5035253604" description="Virulence factor" evidence="2">
    <location>
        <begin position="25"/>
        <end position="98"/>
    </location>
</feature>
<proteinExistence type="predicted"/>
<name>A0A8J3B330_9BURK</name>
<reference evidence="3" key="2">
    <citation type="submission" date="2020-09" db="EMBL/GenBank/DDBJ databases">
        <authorList>
            <person name="Sun Q."/>
            <person name="Sedlacek I."/>
        </authorList>
    </citation>
    <scope>NUCLEOTIDE SEQUENCE</scope>
    <source>
        <strain evidence="3">CCM 7664</strain>
    </source>
</reference>
<evidence type="ECO:0000313" key="3">
    <source>
        <dbReference type="EMBL" id="GGI54060.1"/>
    </source>
</evidence>
<feature type="compositionally biased region" description="Basic and acidic residues" evidence="1">
    <location>
        <begin position="75"/>
        <end position="92"/>
    </location>
</feature>
<feature type="region of interest" description="Disordered" evidence="1">
    <location>
        <begin position="75"/>
        <end position="98"/>
    </location>
</feature>
<evidence type="ECO:0008006" key="5">
    <source>
        <dbReference type="Google" id="ProtNLM"/>
    </source>
</evidence>
<dbReference type="Pfam" id="PF12778">
    <property type="entry name" value="PXPV"/>
    <property type="match status" value="1"/>
</dbReference>
<evidence type="ECO:0000313" key="4">
    <source>
        <dbReference type="Proteomes" id="UP000627205"/>
    </source>
</evidence>
<organism evidence="3 4">
    <name type="scientific">Oxalicibacterium solurbis</name>
    <dbReference type="NCBI Taxonomy" id="69280"/>
    <lineage>
        <taxon>Bacteria</taxon>
        <taxon>Pseudomonadati</taxon>
        <taxon>Pseudomonadota</taxon>
        <taxon>Betaproteobacteria</taxon>
        <taxon>Burkholderiales</taxon>
        <taxon>Oxalobacteraceae</taxon>
        <taxon>Oxalicibacterium</taxon>
    </lineage>
</organism>
<gene>
    <name evidence="3" type="ORF">GCM10011430_12340</name>
</gene>
<keyword evidence="4" id="KW-1185">Reference proteome</keyword>
<evidence type="ECO:0000256" key="1">
    <source>
        <dbReference type="SAM" id="MobiDB-lite"/>
    </source>
</evidence>
<protein>
    <recommendedName>
        <fullName evidence="5">Virulence factor</fullName>
    </recommendedName>
</protein>
<dbReference type="InterPro" id="IPR024446">
    <property type="entry name" value="PXPV"/>
</dbReference>